<evidence type="ECO:0000256" key="7">
    <source>
        <dbReference type="ARBA" id="ARBA00022840"/>
    </source>
</evidence>
<evidence type="ECO:0000256" key="4">
    <source>
        <dbReference type="ARBA" id="ARBA00022664"/>
    </source>
</evidence>
<comment type="subcellular location">
    <subcellularLocation>
        <location evidence="1">Nucleus</location>
    </subcellularLocation>
</comment>
<accession>A0A914HU85</accession>
<evidence type="ECO:0000256" key="5">
    <source>
        <dbReference type="ARBA" id="ARBA00022679"/>
    </source>
</evidence>
<dbReference type="Gene3D" id="1.10.1410.10">
    <property type="match status" value="1"/>
</dbReference>
<dbReference type="AlphaFoldDB" id="A0A914HU85"/>
<keyword evidence="4" id="KW-0507">mRNA processing</keyword>
<name>A0A914HU85_GLORO</name>
<dbReference type="InterPro" id="IPR011068">
    <property type="entry name" value="NuclTrfase_I-like_C"/>
</dbReference>
<evidence type="ECO:0000256" key="8">
    <source>
        <dbReference type="ARBA" id="ARBA00023242"/>
    </source>
</evidence>
<dbReference type="PANTHER" id="PTHR10682:SF10">
    <property type="entry name" value="POLYNUCLEOTIDE ADENYLYLTRANSFERASE"/>
    <property type="match status" value="1"/>
</dbReference>
<keyword evidence="5" id="KW-0808">Transferase</keyword>
<evidence type="ECO:0000259" key="10">
    <source>
        <dbReference type="Pfam" id="PF04928"/>
    </source>
</evidence>
<dbReference type="InterPro" id="IPR043519">
    <property type="entry name" value="NT_sf"/>
</dbReference>
<dbReference type="Pfam" id="PF04928">
    <property type="entry name" value="PAP_central"/>
    <property type="match status" value="1"/>
</dbReference>
<evidence type="ECO:0000256" key="9">
    <source>
        <dbReference type="ARBA" id="ARBA00048830"/>
    </source>
</evidence>
<evidence type="ECO:0000256" key="2">
    <source>
        <dbReference type="ARBA" id="ARBA00010912"/>
    </source>
</evidence>
<comment type="similarity">
    <text evidence="2">Belongs to the poly(A) polymerase family.</text>
</comment>
<evidence type="ECO:0000256" key="1">
    <source>
        <dbReference type="ARBA" id="ARBA00004123"/>
    </source>
</evidence>
<dbReference type="WBParaSite" id="Gr19_v10_g4523.t1">
    <property type="protein sequence ID" value="Gr19_v10_g4523.t1"/>
    <property type="gene ID" value="Gr19_v10_g4523"/>
</dbReference>
<dbReference type="Proteomes" id="UP000887572">
    <property type="component" value="Unplaced"/>
</dbReference>
<organism evidence="11 12">
    <name type="scientific">Globodera rostochiensis</name>
    <name type="common">Golden nematode worm</name>
    <name type="synonym">Heterodera rostochiensis</name>
    <dbReference type="NCBI Taxonomy" id="31243"/>
    <lineage>
        <taxon>Eukaryota</taxon>
        <taxon>Metazoa</taxon>
        <taxon>Ecdysozoa</taxon>
        <taxon>Nematoda</taxon>
        <taxon>Chromadorea</taxon>
        <taxon>Rhabditida</taxon>
        <taxon>Tylenchina</taxon>
        <taxon>Tylenchomorpha</taxon>
        <taxon>Tylenchoidea</taxon>
        <taxon>Heteroderidae</taxon>
        <taxon>Heteroderinae</taxon>
        <taxon>Globodera</taxon>
    </lineage>
</organism>
<dbReference type="Gene3D" id="3.30.460.10">
    <property type="entry name" value="Beta Polymerase, domain 2"/>
    <property type="match status" value="1"/>
</dbReference>
<dbReference type="GO" id="GO:0005634">
    <property type="term" value="C:nucleus"/>
    <property type="evidence" value="ECO:0007669"/>
    <property type="project" value="UniProtKB-SubCell"/>
</dbReference>
<dbReference type="GO" id="GO:0031123">
    <property type="term" value="P:RNA 3'-end processing"/>
    <property type="evidence" value="ECO:0007669"/>
    <property type="project" value="InterPro"/>
</dbReference>
<keyword evidence="8" id="KW-0539">Nucleus</keyword>
<protein>
    <recommendedName>
        <fullName evidence="3">polynucleotide adenylyltransferase</fullName>
        <ecNumber evidence="3">2.7.7.19</ecNumber>
    </recommendedName>
</protein>
<dbReference type="Gene3D" id="3.30.70.590">
    <property type="entry name" value="Poly(A) polymerase predicted RNA binding domain"/>
    <property type="match status" value="1"/>
</dbReference>
<reference evidence="12" key="1">
    <citation type="submission" date="2022-11" db="UniProtKB">
        <authorList>
            <consortium name="WormBaseParasite"/>
        </authorList>
    </citation>
    <scope>IDENTIFICATION</scope>
</reference>
<dbReference type="PANTHER" id="PTHR10682">
    <property type="entry name" value="POLY A POLYMERASE"/>
    <property type="match status" value="1"/>
</dbReference>
<proteinExistence type="inferred from homology"/>
<dbReference type="EC" id="2.7.7.19" evidence="3"/>
<dbReference type="SUPFAM" id="SSF81301">
    <property type="entry name" value="Nucleotidyltransferase"/>
    <property type="match status" value="1"/>
</dbReference>
<evidence type="ECO:0000313" key="12">
    <source>
        <dbReference type="WBParaSite" id="Gr19_v10_g4523.t1"/>
    </source>
</evidence>
<keyword evidence="11" id="KW-1185">Reference proteome</keyword>
<keyword evidence="7" id="KW-0067">ATP-binding</keyword>
<comment type="catalytic activity">
    <reaction evidence="9">
        <text>RNA(n) + ATP = RNA(n)-3'-adenine ribonucleotide + diphosphate</text>
        <dbReference type="Rhea" id="RHEA:11332"/>
        <dbReference type="Rhea" id="RHEA-COMP:14527"/>
        <dbReference type="Rhea" id="RHEA-COMP:17347"/>
        <dbReference type="ChEBI" id="CHEBI:30616"/>
        <dbReference type="ChEBI" id="CHEBI:33019"/>
        <dbReference type="ChEBI" id="CHEBI:140395"/>
        <dbReference type="ChEBI" id="CHEBI:173115"/>
        <dbReference type="EC" id="2.7.7.19"/>
    </reaction>
</comment>
<evidence type="ECO:0000256" key="3">
    <source>
        <dbReference type="ARBA" id="ARBA00012388"/>
    </source>
</evidence>
<dbReference type="InterPro" id="IPR007012">
    <property type="entry name" value="PolA_pol_cen_dom"/>
</dbReference>
<dbReference type="SUPFAM" id="SSF81631">
    <property type="entry name" value="PAP/OAS1 substrate-binding domain"/>
    <property type="match status" value="1"/>
</dbReference>
<dbReference type="GO" id="GO:0006397">
    <property type="term" value="P:mRNA processing"/>
    <property type="evidence" value="ECO:0007669"/>
    <property type="project" value="UniProtKB-KW"/>
</dbReference>
<dbReference type="GO" id="GO:1990817">
    <property type="term" value="F:poly(A) RNA polymerase activity"/>
    <property type="evidence" value="ECO:0007669"/>
    <property type="project" value="UniProtKB-EC"/>
</dbReference>
<dbReference type="SUPFAM" id="SSF55003">
    <property type="entry name" value="PAP/Archaeal CCA-adding enzyme, C-terminal domain"/>
    <property type="match status" value="1"/>
</dbReference>
<sequence>MTNIFDFTDFCNDSTIFEMYKKYILFYFDEKKMEILDIGALINEIEQRIKMISDMGKLEYLNDYLNKNEFKKMMEQIGIDQDLFEKKILKTEQENYLLPTFPLISQQLFVTNSFDVITKSDQYFQNYLTTFLFGDFYKAQKFERKINDGIGTIASIVDKWSNMEARLLASGSLLLYSHTNSSDVNLMCLTPEQTNAAAASSLFCQICAHKSTTNLIKIVSESILLIRFNFDGIEFDISLVAVPSISYLAQQINDNELANLLKRFDWSSNSDQKHMIRSLSSYRSTLYIYNLFNNPMANTDQRSFRHLLLAIRSWAKNNYIYSNKMGFLNGMSLAIMVTKIVLLYPNATLPFLLEKFFLFYSARLVKIPLQLTKIAKDDQDLLSNSSMFSFLKFNEFEMPLITPKFPVQNVARLVTHSNAKVIRLEMIKALRKIKSMKNRAFDLGELMEFIPFTQKYANFIVINCMAEQMDLAYDFCGFVEWRMRLQIIFSIDTKGGSFETHLYPNVYKENCNLPNNFVETSFRANYCKIWILGITNSISNNSMSENLSSMAQQFDLAIKRDYLNKNKGTAPNHWLTIDDFYKTMKMELKSIVTKSEMIRGF</sequence>
<evidence type="ECO:0000313" key="11">
    <source>
        <dbReference type="Proteomes" id="UP000887572"/>
    </source>
</evidence>
<evidence type="ECO:0000256" key="6">
    <source>
        <dbReference type="ARBA" id="ARBA00022741"/>
    </source>
</evidence>
<dbReference type="GO" id="GO:0003723">
    <property type="term" value="F:RNA binding"/>
    <property type="evidence" value="ECO:0007669"/>
    <property type="project" value="InterPro"/>
</dbReference>
<keyword evidence="6" id="KW-0547">Nucleotide-binding</keyword>
<feature type="domain" description="Poly(A) polymerase central" evidence="10">
    <location>
        <begin position="303"/>
        <end position="447"/>
    </location>
</feature>
<dbReference type="GO" id="GO:0005524">
    <property type="term" value="F:ATP binding"/>
    <property type="evidence" value="ECO:0007669"/>
    <property type="project" value="UniProtKB-KW"/>
</dbReference>